<accession>A0A3N6PQF7</accession>
<proteinExistence type="inferred from homology"/>
<keyword evidence="4" id="KW-1133">Transmembrane helix</keyword>
<evidence type="ECO:0000256" key="4">
    <source>
        <dbReference type="ARBA" id="ARBA00022989"/>
    </source>
</evidence>
<protein>
    <submittedName>
        <fullName evidence="6">DUF423 domain-containing protein</fullName>
    </submittedName>
</protein>
<dbReference type="RefSeq" id="WP_124146710.1">
    <property type="nucleotide sequence ID" value="NZ_CAWOKI010000189.1"/>
</dbReference>
<dbReference type="EMBL" id="RCBY01000116">
    <property type="protein sequence ID" value="RQH36656.1"/>
    <property type="molecule type" value="Genomic_DNA"/>
</dbReference>
<dbReference type="InterPro" id="IPR006696">
    <property type="entry name" value="DUF423"/>
</dbReference>
<evidence type="ECO:0000313" key="6">
    <source>
        <dbReference type="EMBL" id="RQH36656.1"/>
    </source>
</evidence>
<keyword evidence="7" id="KW-1185">Reference proteome</keyword>
<dbReference type="OrthoDB" id="9802121at2"/>
<dbReference type="AlphaFoldDB" id="A0A3N6PQF7"/>
<comment type="caution">
    <text evidence="6">The sequence shown here is derived from an EMBL/GenBank/DDBJ whole genome shotgun (WGS) entry which is preliminary data.</text>
</comment>
<evidence type="ECO:0000256" key="5">
    <source>
        <dbReference type="ARBA" id="ARBA00023136"/>
    </source>
</evidence>
<gene>
    <name evidence="6" type="ORF">D5R40_19170</name>
</gene>
<evidence type="ECO:0000256" key="3">
    <source>
        <dbReference type="ARBA" id="ARBA00022692"/>
    </source>
</evidence>
<evidence type="ECO:0000256" key="1">
    <source>
        <dbReference type="ARBA" id="ARBA00004141"/>
    </source>
</evidence>
<dbReference type="Pfam" id="PF04241">
    <property type="entry name" value="DUF423"/>
    <property type="match status" value="1"/>
</dbReference>
<comment type="subcellular location">
    <subcellularLocation>
        <location evidence="1">Membrane</location>
        <topology evidence="1">Multi-pass membrane protein</topology>
    </subcellularLocation>
</comment>
<dbReference type="PANTHER" id="PTHR43461:SF1">
    <property type="entry name" value="TRANSMEMBRANE PROTEIN 256"/>
    <property type="match status" value="1"/>
</dbReference>
<dbReference type="PANTHER" id="PTHR43461">
    <property type="entry name" value="TRANSMEMBRANE PROTEIN 256"/>
    <property type="match status" value="1"/>
</dbReference>
<reference evidence="6 7" key="1">
    <citation type="journal article" date="2018" name="ACS Chem. Biol.">
        <title>Ketoreductase domain dysfunction expands chemodiversity: malyngamide biosynthesis in the cyanobacterium Okeania hirsuta.</title>
        <authorList>
            <person name="Moss N.A."/>
            <person name="Leao T."/>
            <person name="Rankin M."/>
            <person name="McCullough T.M."/>
            <person name="Qu P."/>
            <person name="Korobeynikov A."/>
            <person name="Smith J.L."/>
            <person name="Gerwick L."/>
            <person name="Gerwick W.H."/>
        </authorList>
    </citation>
    <scope>NUCLEOTIDE SEQUENCE [LARGE SCALE GENOMIC DNA]</scope>
    <source>
        <strain evidence="6 7">PAB10Feb10-1</strain>
    </source>
</reference>
<organism evidence="6 7">
    <name type="scientific">Okeania hirsuta</name>
    <dbReference type="NCBI Taxonomy" id="1458930"/>
    <lineage>
        <taxon>Bacteria</taxon>
        <taxon>Bacillati</taxon>
        <taxon>Cyanobacteriota</taxon>
        <taxon>Cyanophyceae</taxon>
        <taxon>Oscillatoriophycideae</taxon>
        <taxon>Oscillatoriales</taxon>
        <taxon>Microcoleaceae</taxon>
        <taxon>Okeania</taxon>
    </lineage>
</organism>
<sequence>MTRIFLVIASILGGLSVVAGSFASHALKEKFSQYFLDIFQTGARLQMYHSLALLMVAFLLTIEELPQGLMVAAGYAFIIGIAIFSGSLYALSLTGIKWLGAITPIGGIALIIGWGCMAVAGWNLKL</sequence>
<keyword evidence="3" id="KW-0812">Transmembrane</keyword>
<evidence type="ECO:0000313" key="7">
    <source>
        <dbReference type="Proteomes" id="UP000269154"/>
    </source>
</evidence>
<dbReference type="GO" id="GO:0005886">
    <property type="term" value="C:plasma membrane"/>
    <property type="evidence" value="ECO:0007669"/>
    <property type="project" value="TreeGrafter"/>
</dbReference>
<evidence type="ECO:0000256" key="2">
    <source>
        <dbReference type="ARBA" id="ARBA00009694"/>
    </source>
</evidence>
<comment type="similarity">
    <text evidence="2">Belongs to the UPF0382 family.</text>
</comment>
<keyword evidence="5" id="KW-0472">Membrane</keyword>
<name>A0A3N6PQF7_9CYAN</name>
<dbReference type="Proteomes" id="UP000269154">
    <property type="component" value="Unassembled WGS sequence"/>
</dbReference>